<protein>
    <submittedName>
        <fullName evidence="2">Sel1 repeat family protein</fullName>
    </submittedName>
</protein>
<reference evidence="2" key="1">
    <citation type="submission" date="2020-10" db="EMBL/GenBank/DDBJ databases">
        <authorList>
            <person name="Gilroy R."/>
        </authorList>
    </citation>
    <scope>NUCLEOTIDE SEQUENCE</scope>
    <source>
        <strain evidence="2">F1-3629</strain>
    </source>
</reference>
<feature type="signal peptide" evidence="1">
    <location>
        <begin position="1"/>
        <end position="22"/>
    </location>
</feature>
<reference evidence="2" key="2">
    <citation type="journal article" date="2021" name="PeerJ">
        <title>Extensive microbial diversity within the chicken gut microbiome revealed by metagenomics and culture.</title>
        <authorList>
            <person name="Gilroy R."/>
            <person name="Ravi A."/>
            <person name="Getino M."/>
            <person name="Pursley I."/>
            <person name="Horton D.L."/>
            <person name="Alikhan N.F."/>
            <person name="Baker D."/>
            <person name="Gharbi K."/>
            <person name="Hall N."/>
            <person name="Watson M."/>
            <person name="Adriaenssens E.M."/>
            <person name="Foster-Nyarko E."/>
            <person name="Jarju S."/>
            <person name="Secka A."/>
            <person name="Antonio M."/>
            <person name="Oren A."/>
            <person name="Chaudhuri R.R."/>
            <person name="La Ragione R."/>
            <person name="Hildebrand F."/>
            <person name="Pallen M.J."/>
        </authorList>
    </citation>
    <scope>NUCLEOTIDE SEQUENCE</scope>
    <source>
        <strain evidence="2">F1-3629</strain>
    </source>
</reference>
<comment type="caution">
    <text evidence="2">The sequence shown here is derived from an EMBL/GenBank/DDBJ whole genome shotgun (WGS) entry which is preliminary data.</text>
</comment>
<dbReference type="InterPro" id="IPR011990">
    <property type="entry name" value="TPR-like_helical_dom_sf"/>
</dbReference>
<evidence type="ECO:0000313" key="3">
    <source>
        <dbReference type="Proteomes" id="UP000771749"/>
    </source>
</evidence>
<organism evidence="2 3">
    <name type="scientific">Candidatus Cryptobacteroides gallistercoris</name>
    <dbReference type="NCBI Taxonomy" id="2840765"/>
    <lineage>
        <taxon>Bacteria</taxon>
        <taxon>Pseudomonadati</taxon>
        <taxon>Bacteroidota</taxon>
        <taxon>Bacteroidia</taxon>
        <taxon>Bacteroidales</taxon>
        <taxon>Candidatus Cryptobacteroides</taxon>
    </lineage>
</organism>
<dbReference type="PANTHER" id="PTHR11102:SF160">
    <property type="entry name" value="ERAD-ASSOCIATED E3 UBIQUITIN-PROTEIN LIGASE COMPONENT HRD3"/>
    <property type="match status" value="1"/>
</dbReference>
<dbReference type="SUPFAM" id="SSF81901">
    <property type="entry name" value="HCP-like"/>
    <property type="match status" value="2"/>
</dbReference>
<dbReference type="SMART" id="SM00671">
    <property type="entry name" value="SEL1"/>
    <property type="match status" value="6"/>
</dbReference>
<sequence length="549" mass="61512">MKKILLTLAAGLTILSSGDISALGSNCIQSAPDNNYSRINEEDIYKQAKSAYDAGDYGFALELLRPAADRGFAKAQNLLGNCYFNGHGVKQDLELSTLWYRRSAEQGYANAQYNLGNAYRFGNGVKQDDTQALYWYEKAAEQDFTPAIFQLGCLYDFNLEDYAKAAGYYHEAAQKGESFALVNLGVLYERGFGVPQDYDMAFVLYNDAAQKGNAYGCYNLGLCHQFGRGTEVDIIKAVEMYKKAVDAGYPDTTVYFLIGQLLFSLDDGECYEWLVKSADSGDLFARIGIGACIAKGLGTERDIDKAVEIFKAAIEYDAAETETDEECLEAEEYSSLGSLHLSNLYYKNFYTGIGRQEAIDLFWNGQYSIEAHGTSHWFLSDDDYEAIFNDWSKSAFFEPIGGISYEITVGGYTESEPDIPEILWPENDIRHVTIVDGQEMPVAGINFALADGHLLFAQYGYGQYLCETGIFRTLEEIVPGENFDPDPYPWVDEDDPQVRIEQDKGFLFRLKRGESDPGVYCRIHVDKIHRNRDGSIAGVELSYQVSRFK</sequence>
<keyword evidence="1" id="KW-0732">Signal</keyword>
<dbReference type="Pfam" id="PF08238">
    <property type="entry name" value="Sel1"/>
    <property type="match status" value="9"/>
</dbReference>
<evidence type="ECO:0000313" key="2">
    <source>
        <dbReference type="EMBL" id="MBO8454406.1"/>
    </source>
</evidence>
<gene>
    <name evidence="2" type="ORF">IAC07_06780</name>
</gene>
<dbReference type="PANTHER" id="PTHR11102">
    <property type="entry name" value="SEL-1-LIKE PROTEIN"/>
    <property type="match status" value="1"/>
</dbReference>
<dbReference type="Proteomes" id="UP000771749">
    <property type="component" value="Unassembled WGS sequence"/>
</dbReference>
<feature type="chain" id="PRO_5037887737" evidence="1">
    <location>
        <begin position="23"/>
        <end position="549"/>
    </location>
</feature>
<dbReference type="AlphaFoldDB" id="A0A940DNI3"/>
<proteinExistence type="predicted"/>
<evidence type="ECO:0000256" key="1">
    <source>
        <dbReference type="SAM" id="SignalP"/>
    </source>
</evidence>
<accession>A0A940DNI3</accession>
<dbReference type="EMBL" id="JADIMJ010000101">
    <property type="protein sequence ID" value="MBO8454406.1"/>
    <property type="molecule type" value="Genomic_DNA"/>
</dbReference>
<dbReference type="InterPro" id="IPR050767">
    <property type="entry name" value="Sel1_AlgK"/>
</dbReference>
<dbReference type="InterPro" id="IPR006597">
    <property type="entry name" value="Sel1-like"/>
</dbReference>
<name>A0A940DNI3_9BACT</name>
<dbReference type="Gene3D" id="1.25.40.10">
    <property type="entry name" value="Tetratricopeptide repeat domain"/>
    <property type="match status" value="2"/>
</dbReference>